<sequence>MEPYDQSHSLIDETGDENFGDDNLDDTNVDDTDDYSMMEGGVGEEEPQAGTSTDGAGEGQDKYELLPKESKRPKKRVRDRMRFVHQGFVYHNNVIGAHRHYEHKKSGCRGRAIIPVGGGIETLKITQPHNHPPDPNAEEKDLFLRELKAMIQLPNMQYATLKQVYETVAGIILKFNDRSVRSLPLQLAAWGFLFNGFLLQCRRVRAPWEARRAYSIIIVVPER</sequence>
<feature type="compositionally biased region" description="Acidic residues" evidence="1">
    <location>
        <begin position="13"/>
        <end position="47"/>
    </location>
</feature>
<dbReference type="EMBL" id="JAPWTJ010001924">
    <property type="protein sequence ID" value="KAJ8968834.1"/>
    <property type="molecule type" value="Genomic_DNA"/>
</dbReference>
<evidence type="ECO:0000313" key="2">
    <source>
        <dbReference type="EMBL" id="KAJ8968834.1"/>
    </source>
</evidence>
<name>A0ABQ9IXW3_9CUCU</name>
<evidence type="ECO:0000256" key="1">
    <source>
        <dbReference type="SAM" id="MobiDB-lite"/>
    </source>
</evidence>
<reference evidence="2" key="1">
    <citation type="journal article" date="2023" name="Insect Mol. Biol.">
        <title>Genome sequencing provides insights into the evolution of gene families encoding plant cell wall-degrading enzymes in longhorned beetles.</title>
        <authorList>
            <person name="Shin N.R."/>
            <person name="Okamura Y."/>
            <person name="Kirsch R."/>
            <person name="Pauchet Y."/>
        </authorList>
    </citation>
    <scope>NUCLEOTIDE SEQUENCE</scope>
    <source>
        <strain evidence="2">MMC_N1</strain>
    </source>
</reference>
<keyword evidence="3" id="KW-1185">Reference proteome</keyword>
<protein>
    <recommendedName>
        <fullName evidence="4">FLYWCH-type domain-containing protein</fullName>
    </recommendedName>
</protein>
<feature type="compositionally biased region" description="Basic and acidic residues" evidence="1">
    <location>
        <begin position="59"/>
        <end position="70"/>
    </location>
</feature>
<feature type="region of interest" description="Disordered" evidence="1">
    <location>
        <begin position="1"/>
        <end position="77"/>
    </location>
</feature>
<gene>
    <name evidence="2" type="ORF">NQ317_005302</name>
</gene>
<evidence type="ECO:0000313" key="3">
    <source>
        <dbReference type="Proteomes" id="UP001162164"/>
    </source>
</evidence>
<dbReference type="Proteomes" id="UP001162164">
    <property type="component" value="Unassembled WGS sequence"/>
</dbReference>
<proteinExistence type="predicted"/>
<comment type="caution">
    <text evidence="2">The sequence shown here is derived from an EMBL/GenBank/DDBJ whole genome shotgun (WGS) entry which is preliminary data.</text>
</comment>
<organism evidence="2 3">
    <name type="scientific">Molorchus minor</name>
    <dbReference type="NCBI Taxonomy" id="1323400"/>
    <lineage>
        <taxon>Eukaryota</taxon>
        <taxon>Metazoa</taxon>
        <taxon>Ecdysozoa</taxon>
        <taxon>Arthropoda</taxon>
        <taxon>Hexapoda</taxon>
        <taxon>Insecta</taxon>
        <taxon>Pterygota</taxon>
        <taxon>Neoptera</taxon>
        <taxon>Endopterygota</taxon>
        <taxon>Coleoptera</taxon>
        <taxon>Polyphaga</taxon>
        <taxon>Cucujiformia</taxon>
        <taxon>Chrysomeloidea</taxon>
        <taxon>Cerambycidae</taxon>
        <taxon>Lamiinae</taxon>
        <taxon>Monochamini</taxon>
        <taxon>Molorchus</taxon>
    </lineage>
</organism>
<dbReference type="Gene3D" id="2.20.25.240">
    <property type="match status" value="1"/>
</dbReference>
<evidence type="ECO:0008006" key="4">
    <source>
        <dbReference type="Google" id="ProtNLM"/>
    </source>
</evidence>
<accession>A0ABQ9IXW3</accession>